<dbReference type="EMBL" id="UYRV01006298">
    <property type="protein sequence ID" value="VDK53546.1"/>
    <property type="molecule type" value="Genomic_DNA"/>
</dbReference>
<accession>A0A3P6QRT7</accession>
<reference evidence="2 3" key="1">
    <citation type="submission" date="2018-11" db="EMBL/GenBank/DDBJ databases">
        <authorList>
            <consortium name="Pathogen Informatics"/>
        </authorList>
    </citation>
    <scope>NUCLEOTIDE SEQUENCE [LARGE SCALE GENOMIC DNA]</scope>
</reference>
<gene>
    <name evidence="2" type="ORF">CGOC_LOCUS2713</name>
</gene>
<feature type="transmembrane region" description="Helical" evidence="1">
    <location>
        <begin position="7"/>
        <end position="32"/>
    </location>
</feature>
<keyword evidence="1" id="KW-0812">Transmembrane</keyword>
<name>A0A3P6QRT7_CYLGO</name>
<evidence type="ECO:0000313" key="2">
    <source>
        <dbReference type="EMBL" id="VDK53546.1"/>
    </source>
</evidence>
<keyword evidence="1" id="KW-0472">Membrane</keyword>
<dbReference type="Proteomes" id="UP000271889">
    <property type="component" value="Unassembled WGS sequence"/>
</dbReference>
<proteinExistence type="predicted"/>
<sequence length="147" mass="17192">MLGNHCVFAVITFLVSESLTIFLSCVSCFLAIDFTSEDRQIATQNQAGEEILLGSKQDPILKQLTNMRTGWFRWVSLHLDKLLDLNILEMRKITSEDCERVSKEFTLQRARWFKKETKRKAERERRELRLKAKDVDRSSTYEVGFVV</sequence>
<dbReference type="AlphaFoldDB" id="A0A3P6QRT7"/>
<protein>
    <submittedName>
        <fullName evidence="2">Uncharacterized protein</fullName>
    </submittedName>
</protein>
<keyword evidence="3" id="KW-1185">Reference proteome</keyword>
<keyword evidence="1" id="KW-1133">Transmembrane helix</keyword>
<evidence type="ECO:0000256" key="1">
    <source>
        <dbReference type="SAM" id="Phobius"/>
    </source>
</evidence>
<organism evidence="2 3">
    <name type="scientific">Cylicostephanus goldi</name>
    <name type="common">Nematode worm</name>
    <dbReference type="NCBI Taxonomy" id="71465"/>
    <lineage>
        <taxon>Eukaryota</taxon>
        <taxon>Metazoa</taxon>
        <taxon>Ecdysozoa</taxon>
        <taxon>Nematoda</taxon>
        <taxon>Chromadorea</taxon>
        <taxon>Rhabditida</taxon>
        <taxon>Rhabditina</taxon>
        <taxon>Rhabditomorpha</taxon>
        <taxon>Strongyloidea</taxon>
        <taxon>Strongylidae</taxon>
        <taxon>Cylicostephanus</taxon>
    </lineage>
</organism>
<evidence type="ECO:0000313" key="3">
    <source>
        <dbReference type="Proteomes" id="UP000271889"/>
    </source>
</evidence>